<reference evidence="2" key="1">
    <citation type="submission" date="2023-08" db="EMBL/GenBank/DDBJ databases">
        <title>Chromosome-level Genome Assembly of mud carp (Cirrhinus molitorella).</title>
        <authorList>
            <person name="Liu H."/>
        </authorList>
    </citation>
    <scope>NUCLEOTIDE SEQUENCE</scope>
    <source>
        <strain evidence="2">Prfri</strain>
        <tissue evidence="2">Muscle</tissue>
    </source>
</reference>
<dbReference type="EMBL" id="JAUYZG010000011">
    <property type="protein sequence ID" value="KAK2894765.1"/>
    <property type="molecule type" value="Genomic_DNA"/>
</dbReference>
<name>A0AA88PRA9_9TELE</name>
<keyword evidence="3" id="KW-1185">Reference proteome</keyword>
<evidence type="ECO:0000313" key="3">
    <source>
        <dbReference type="Proteomes" id="UP001187343"/>
    </source>
</evidence>
<feature type="region of interest" description="Disordered" evidence="1">
    <location>
        <begin position="59"/>
        <end position="85"/>
    </location>
</feature>
<accession>A0AA88PRA9</accession>
<comment type="caution">
    <text evidence="2">The sequence shown here is derived from an EMBL/GenBank/DDBJ whole genome shotgun (WGS) entry which is preliminary data.</text>
</comment>
<evidence type="ECO:0000313" key="2">
    <source>
        <dbReference type="EMBL" id="KAK2894765.1"/>
    </source>
</evidence>
<dbReference type="AlphaFoldDB" id="A0AA88PRA9"/>
<proteinExistence type="predicted"/>
<dbReference type="Proteomes" id="UP001187343">
    <property type="component" value="Unassembled WGS sequence"/>
</dbReference>
<gene>
    <name evidence="2" type="ORF">Q8A67_011994</name>
</gene>
<sequence length="121" mass="13480">MFSWECVSAGGNVGYPHPEELREGPDRANVTSTECCSERKLSLLTLKLRAVHLISITAQAERTRSAHGREQKAVTGEDGDAARSEREDLIKTTNINEENGVDLFRRKSRSRRCEHGIRTAG</sequence>
<feature type="compositionally biased region" description="Basic and acidic residues" evidence="1">
    <location>
        <begin position="61"/>
        <end position="72"/>
    </location>
</feature>
<protein>
    <submittedName>
        <fullName evidence="2">Uncharacterized protein</fullName>
    </submittedName>
</protein>
<evidence type="ECO:0000256" key="1">
    <source>
        <dbReference type="SAM" id="MobiDB-lite"/>
    </source>
</evidence>
<organism evidence="2 3">
    <name type="scientific">Cirrhinus molitorella</name>
    <name type="common">mud carp</name>
    <dbReference type="NCBI Taxonomy" id="172907"/>
    <lineage>
        <taxon>Eukaryota</taxon>
        <taxon>Metazoa</taxon>
        <taxon>Chordata</taxon>
        <taxon>Craniata</taxon>
        <taxon>Vertebrata</taxon>
        <taxon>Euteleostomi</taxon>
        <taxon>Actinopterygii</taxon>
        <taxon>Neopterygii</taxon>
        <taxon>Teleostei</taxon>
        <taxon>Ostariophysi</taxon>
        <taxon>Cypriniformes</taxon>
        <taxon>Cyprinidae</taxon>
        <taxon>Labeoninae</taxon>
        <taxon>Labeonini</taxon>
        <taxon>Cirrhinus</taxon>
    </lineage>
</organism>